<feature type="compositionally biased region" description="Low complexity" evidence="1">
    <location>
        <begin position="102"/>
        <end position="115"/>
    </location>
</feature>
<reference evidence="2" key="1">
    <citation type="submission" date="2021-06" db="EMBL/GenBank/DDBJ databases">
        <authorList>
            <person name="Kallberg Y."/>
            <person name="Tangrot J."/>
            <person name="Rosling A."/>
        </authorList>
    </citation>
    <scope>NUCLEOTIDE SEQUENCE</scope>
    <source>
        <strain evidence="2">MA453B</strain>
    </source>
</reference>
<sequence length="600" mass="67025">MSKLKNGMTVDRDVDDLVRRPLQTSQESYYYSEGHNHHSDALYPNHGYQPFQQYGSSPLEAHEQIYQRENGFYSTSPSVPSGYNTNTSSIASKVQQDYYLGSNNNNVPKNSKTPNKPTPILPSIPPSIPPPALKVHEPAKPSSSPKSILKNNSYVHTTHLTPNGDKSMHSYMSKSPKLSRSPINSTSSLSSSPQINVSNTQFQYKVEQQVNSMTQPLAPKLTNINTQNLPNNIEHRRSPVSPVQYTSSPIQSTNDKLLQSSPIQYSNNAPPQWHHTQHQSSSIQYSSHAAPHTQHQNSPTQYSNHAAPQWHHNQHQSSPTHYLYQNSSQTPKRQNSSESSSTQNSQGYSPSTPTSRRQNSAESGTQNYQGYSSEIPSTPISMRQNSTDSSSTQNSSGHSPRYPVDSAPKSQYPSKLMHRVNSMRSANNSTSSPQNVVPEFIRQPVTVEDYIAQAIKYHENDQLEKSTQYFRIAAEQNNTIGMIFYGLALRHGWGCKTDTTKAFKYLQKAADSATEMLNNINDTTNSQGDPDAQNDIAHCYYKGEGVKKDMKTAAKYYRMADKQGYGTMGNSWIFKENLDLVDLDLVELDSADLDVESTDS</sequence>
<feature type="compositionally biased region" description="Pro residues" evidence="1">
    <location>
        <begin position="116"/>
        <end position="132"/>
    </location>
</feature>
<evidence type="ECO:0000313" key="2">
    <source>
        <dbReference type="EMBL" id="CAG8671992.1"/>
    </source>
</evidence>
<dbReference type="EMBL" id="CAJVPY010006930">
    <property type="protein sequence ID" value="CAG8671992.1"/>
    <property type="molecule type" value="Genomic_DNA"/>
</dbReference>
<feature type="compositionally biased region" description="Low complexity" evidence="1">
    <location>
        <begin position="179"/>
        <end position="192"/>
    </location>
</feature>
<feature type="compositionally biased region" description="Polar residues" evidence="1">
    <location>
        <begin position="141"/>
        <end position="161"/>
    </location>
</feature>
<dbReference type="SUPFAM" id="SSF81901">
    <property type="entry name" value="HCP-like"/>
    <property type="match status" value="1"/>
</dbReference>
<dbReference type="GO" id="GO:0032153">
    <property type="term" value="C:cell division site"/>
    <property type="evidence" value="ECO:0007669"/>
    <property type="project" value="TreeGrafter"/>
</dbReference>
<dbReference type="InterPro" id="IPR006597">
    <property type="entry name" value="Sel1-like"/>
</dbReference>
<gene>
    <name evidence="2" type="ORF">DERYTH_LOCUS11295</name>
</gene>
<feature type="compositionally biased region" description="Polar residues" evidence="1">
    <location>
        <begin position="293"/>
        <end position="306"/>
    </location>
</feature>
<feature type="region of interest" description="Disordered" evidence="1">
    <location>
        <begin position="100"/>
        <end position="194"/>
    </location>
</feature>
<feature type="compositionally biased region" description="Polar residues" evidence="1">
    <location>
        <begin position="352"/>
        <end position="383"/>
    </location>
</feature>
<accession>A0A9N9HDI9</accession>
<protein>
    <submittedName>
        <fullName evidence="2">18893_t:CDS:1</fullName>
    </submittedName>
</protein>
<dbReference type="PANTHER" id="PTHR43628">
    <property type="entry name" value="ACTIVATOR OF C KINASE PROTEIN 1-RELATED"/>
    <property type="match status" value="1"/>
</dbReference>
<feature type="region of interest" description="Disordered" evidence="1">
    <location>
        <begin position="222"/>
        <end position="412"/>
    </location>
</feature>
<feature type="compositionally biased region" description="Polar residues" evidence="1">
    <location>
        <begin position="222"/>
        <end position="231"/>
    </location>
</feature>
<dbReference type="InterPro" id="IPR011990">
    <property type="entry name" value="TPR-like_helical_dom_sf"/>
</dbReference>
<dbReference type="InterPro" id="IPR052945">
    <property type="entry name" value="Mitotic_Regulator"/>
</dbReference>
<dbReference type="OrthoDB" id="2148946at2759"/>
<feature type="compositionally biased region" description="Low complexity" evidence="1">
    <location>
        <begin position="272"/>
        <end position="288"/>
    </location>
</feature>
<feature type="compositionally biased region" description="Polar residues" evidence="1">
    <location>
        <begin position="315"/>
        <end position="333"/>
    </location>
</feature>
<dbReference type="Proteomes" id="UP000789405">
    <property type="component" value="Unassembled WGS sequence"/>
</dbReference>
<evidence type="ECO:0000313" key="3">
    <source>
        <dbReference type="Proteomes" id="UP000789405"/>
    </source>
</evidence>
<proteinExistence type="predicted"/>
<feature type="compositionally biased region" description="Polar residues" evidence="1">
    <location>
        <begin position="241"/>
        <end position="270"/>
    </location>
</feature>
<dbReference type="GO" id="GO:0010972">
    <property type="term" value="P:negative regulation of G2/M transition of mitotic cell cycle"/>
    <property type="evidence" value="ECO:0007669"/>
    <property type="project" value="TreeGrafter"/>
</dbReference>
<dbReference type="PANTHER" id="PTHR43628:SF1">
    <property type="entry name" value="CHITIN SYNTHASE REGULATORY FACTOR 2-RELATED"/>
    <property type="match status" value="1"/>
</dbReference>
<dbReference type="AlphaFoldDB" id="A0A9N9HDI9"/>
<feature type="compositionally biased region" description="Low complexity" evidence="1">
    <location>
        <begin position="384"/>
        <end position="396"/>
    </location>
</feature>
<keyword evidence="3" id="KW-1185">Reference proteome</keyword>
<dbReference type="Pfam" id="PF08238">
    <property type="entry name" value="Sel1"/>
    <property type="match status" value="3"/>
</dbReference>
<name>A0A9N9HDI9_9GLOM</name>
<organism evidence="2 3">
    <name type="scientific">Dentiscutata erythropus</name>
    <dbReference type="NCBI Taxonomy" id="1348616"/>
    <lineage>
        <taxon>Eukaryota</taxon>
        <taxon>Fungi</taxon>
        <taxon>Fungi incertae sedis</taxon>
        <taxon>Mucoromycota</taxon>
        <taxon>Glomeromycotina</taxon>
        <taxon>Glomeromycetes</taxon>
        <taxon>Diversisporales</taxon>
        <taxon>Gigasporaceae</taxon>
        <taxon>Dentiscutata</taxon>
    </lineage>
</organism>
<dbReference type="Gene3D" id="1.25.40.10">
    <property type="entry name" value="Tetratricopeptide repeat domain"/>
    <property type="match status" value="1"/>
</dbReference>
<feature type="region of interest" description="Disordered" evidence="1">
    <location>
        <begin position="1"/>
        <end position="21"/>
    </location>
</feature>
<feature type="compositionally biased region" description="Low complexity" evidence="1">
    <location>
        <begin position="334"/>
        <end position="351"/>
    </location>
</feature>
<feature type="compositionally biased region" description="Basic and acidic residues" evidence="1">
    <location>
        <begin position="10"/>
        <end position="19"/>
    </location>
</feature>
<evidence type="ECO:0000256" key="1">
    <source>
        <dbReference type="SAM" id="MobiDB-lite"/>
    </source>
</evidence>
<dbReference type="SMART" id="SM00671">
    <property type="entry name" value="SEL1"/>
    <property type="match status" value="3"/>
</dbReference>
<comment type="caution">
    <text evidence="2">The sequence shown here is derived from an EMBL/GenBank/DDBJ whole genome shotgun (WGS) entry which is preliminary data.</text>
</comment>